<comment type="caution">
    <text evidence="1">The sequence shown here is derived from an EMBL/GenBank/DDBJ whole genome shotgun (WGS) entry which is preliminary data.</text>
</comment>
<evidence type="ECO:0000313" key="1">
    <source>
        <dbReference type="EMBL" id="KAJ6960795.1"/>
    </source>
</evidence>
<keyword evidence="2" id="KW-1185">Reference proteome</keyword>
<sequence length="128" mass="14791">MEKESHALVDGLFCICRPESLLLVSGCARNDEFIKSLCEKLVQIENAATNANCWQHHLKGVKIQHCGRKGYNKTLTCEAFLDSLQTLEPKEKIRFLFNRMSQKSCHKISSDMPYDYIHFLDSQNLRQL</sequence>
<evidence type="ECO:0000313" key="2">
    <source>
        <dbReference type="Proteomes" id="UP001164929"/>
    </source>
</evidence>
<dbReference type="Proteomes" id="UP001164929">
    <property type="component" value="Chromosome 17"/>
</dbReference>
<name>A0AAD6LHP6_9ROSI</name>
<organism evidence="1 2">
    <name type="scientific">Populus alba x Populus x berolinensis</name>
    <dbReference type="NCBI Taxonomy" id="444605"/>
    <lineage>
        <taxon>Eukaryota</taxon>
        <taxon>Viridiplantae</taxon>
        <taxon>Streptophyta</taxon>
        <taxon>Embryophyta</taxon>
        <taxon>Tracheophyta</taxon>
        <taxon>Spermatophyta</taxon>
        <taxon>Magnoliopsida</taxon>
        <taxon>eudicotyledons</taxon>
        <taxon>Gunneridae</taxon>
        <taxon>Pentapetalae</taxon>
        <taxon>rosids</taxon>
        <taxon>fabids</taxon>
        <taxon>Malpighiales</taxon>
        <taxon>Salicaceae</taxon>
        <taxon>Saliceae</taxon>
        <taxon>Populus</taxon>
    </lineage>
</organism>
<reference evidence="1" key="1">
    <citation type="journal article" date="2023" name="Mol. Ecol. Resour.">
        <title>Chromosome-level genome assembly of a triploid poplar Populus alba 'Berolinensis'.</title>
        <authorList>
            <person name="Chen S."/>
            <person name="Yu Y."/>
            <person name="Wang X."/>
            <person name="Wang S."/>
            <person name="Zhang T."/>
            <person name="Zhou Y."/>
            <person name="He R."/>
            <person name="Meng N."/>
            <person name="Wang Y."/>
            <person name="Liu W."/>
            <person name="Liu Z."/>
            <person name="Liu J."/>
            <person name="Guo Q."/>
            <person name="Huang H."/>
            <person name="Sederoff R.R."/>
            <person name="Wang G."/>
            <person name="Qu G."/>
            <person name="Chen S."/>
        </authorList>
    </citation>
    <scope>NUCLEOTIDE SEQUENCE</scope>
    <source>
        <strain evidence="1">SC-2020</strain>
    </source>
</reference>
<dbReference type="EMBL" id="JAQIZT010000017">
    <property type="protein sequence ID" value="KAJ6960795.1"/>
    <property type="molecule type" value="Genomic_DNA"/>
</dbReference>
<accession>A0AAD6LHP6</accession>
<gene>
    <name evidence="1" type="ORF">NC653_038727</name>
</gene>
<dbReference type="AlphaFoldDB" id="A0AAD6LHP6"/>
<proteinExistence type="predicted"/>
<protein>
    <submittedName>
        <fullName evidence="1">Uncharacterized protein</fullName>
    </submittedName>
</protein>